<dbReference type="Pfam" id="PF24967">
    <property type="entry name" value="NTS_TR130"/>
    <property type="match status" value="1"/>
</dbReference>
<dbReference type="GO" id="GO:0005829">
    <property type="term" value="C:cytosol"/>
    <property type="evidence" value="ECO:0007669"/>
    <property type="project" value="GOC"/>
</dbReference>
<evidence type="ECO:0000256" key="1">
    <source>
        <dbReference type="ARBA" id="ARBA00004555"/>
    </source>
</evidence>
<organism evidence="8 9">
    <name type="scientific">Syncephalastrum racemosum</name>
    <name type="common">Filamentous fungus</name>
    <dbReference type="NCBI Taxonomy" id="13706"/>
    <lineage>
        <taxon>Eukaryota</taxon>
        <taxon>Fungi</taxon>
        <taxon>Fungi incertae sedis</taxon>
        <taxon>Mucoromycota</taxon>
        <taxon>Mucoromycotina</taxon>
        <taxon>Mucoromycetes</taxon>
        <taxon>Mucorales</taxon>
        <taxon>Syncephalastraceae</taxon>
        <taxon>Syncephalastrum</taxon>
    </lineage>
</organism>
<name>A0A1X2HDR5_SYNRA</name>
<feature type="domain" description="Trs130 NTS" evidence="7">
    <location>
        <begin position="338"/>
        <end position="510"/>
    </location>
</feature>
<dbReference type="InParanoid" id="A0A1X2HDR5"/>
<dbReference type="OMA" id="YEIHANP"/>
<protein>
    <submittedName>
        <fullName evidence="8">Trafficking protein particle complex subunit 10</fullName>
    </submittedName>
</protein>
<evidence type="ECO:0000259" key="4">
    <source>
        <dbReference type="Pfam" id="PF12584"/>
    </source>
</evidence>
<dbReference type="InterPro" id="IPR056913">
    <property type="entry name" value="TRAPPC10/Trs130_N"/>
</dbReference>
<accession>A0A1X2HDR5</accession>
<dbReference type="InterPro" id="IPR055505">
    <property type="entry name" value="DUF7077"/>
</dbReference>
<dbReference type="STRING" id="13706.A0A1X2HDR5"/>
<proteinExistence type="predicted"/>
<evidence type="ECO:0000313" key="9">
    <source>
        <dbReference type="Proteomes" id="UP000242180"/>
    </source>
</evidence>
<dbReference type="GO" id="GO:1990071">
    <property type="term" value="C:TRAPPII protein complex"/>
    <property type="evidence" value="ECO:0007669"/>
    <property type="project" value="InterPro"/>
</dbReference>
<dbReference type="GO" id="GO:0006891">
    <property type="term" value="P:intra-Golgi vesicle-mediated transport"/>
    <property type="evidence" value="ECO:0007669"/>
    <property type="project" value="TreeGrafter"/>
</dbReference>
<evidence type="ECO:0000313" key="8">
    <source>
        <dbReference type="EMBL" id="ORY96937.1"/>
    </source>
</evidence>
<evidence type="ECO:0000256" key="2">
    <source>
        <dbReference type="ARBA" id="ARBA00022448"/>
    </source>
</evidence>
<gene>
    <name evidence="8" type="ORF">BCR43DRAFT_474940</name>
</gene>
<keyword evidence="3" id="KW-0333">Golgi apparatus</keyword>
<dbReference type="Proteomes" id="UP000242180">
    <property type="component" value="Unassembled WGS sequence"/>
</dbReference>
<reference evidence="8 9" key="1">
    <citation type="submission" date="2016-07" db="EMBL/GenBank/DDBJ databases">
        <title>Pervasive Adenine N6-methylation of Active Genes in Fungi.</title>
        <authorList>
            <consortium name="DOE Joint Genome Institute"/>
            <person name="Mondo S.J."/>
            <person name="Dannebaum R.O."/>
            <person name="Kuo R.C."/>
            <person name="Labutti K."/>
            <person name="Haridas S."/>
            <person name="Kuo A."/>
            <person name="Salamov A."/>
            <person name="Ahrendt S.R."/>
            <person name="Lipzen A."/>
            <person name="Sullivan W."/>
            <person name="Andreopoulos W.B."/>
            <person name="Clum A."/>
            <person name="Lindquist E."/>
            <person name="Daum C."/>
            <person name="Ramamoorthy G.K."/>
            <person name="Gryganskyi A."/>
            <person name="Culley D."/>
            <person name="Magnuson J.K."/>
            <person name="James T.Y."/>
            <person name="O'Malley M.A."/>
            <person name="Stajich J.E."/>
            <person name="Spatafora J.W."/>
            <person name="Visel A."/>
            <person name="Grigoriev I.V."/>
        </authorList>
    </citation>
    <scope>NUCLEOTIDE SEQUENCE [LARGE SCALE GENOMIC DNA]</scope>
    <source>
        <strain evidence="8 9">NRRL 2496</strain>
    </source>
</reference>
<comment type="subcellular location">
    <subcellularLocation>
        <location evidence="1">Golgi apparatus</location>
    </subcellularLocation>
</comment>
<comment type="caution">
    <text evidence="8">The sequence shown here is derived from an EMBL/GenBank/DDBJ whole genome shotgun (WGS) entry which is preliminary data.</text>
</comment>
<dbReference type="AlphaFoldDB" id="A0A1X2HDR5"/>
<feature type="domain" description="TRAPPC10/Trs130 N-terminal" evidence="5">
    <location>
        <begin position="1"/>
        <end position="309"/>
    </location>
</feature>
<feature type="domain" description="TRAPPC10/Trs130 C-terminal" evidence="4">
    <location>
        <begin position="1008"/>
        <end position="1131"/>
    </location>
</feature>
<dbReference type="InterPro" id="IPR045126">
    <property type="entry name" value="TRAPPC10/Trs130"/>
</dbReference>
<dbReference type="InterPro" id="IPR022233">
    <property type="entry name" value="TRAPPC10/Trs130_C"/>
</dbReference>
<dbReference type="PANTHER" id="PTHR13251:SF3">
    <property type="entry name" value="TRAFFICKING PROTEIN PARTICLE COMPLEX SUBUNIT 10"/>
    <property type="match status" value="1"/>
</dbReference>
<dbReference type="GO" id="GO:0034498">
    <property type="term" value="P:early endosome to Golgi transport"/>
    <property type="evidence" value="ECO:0007669"/>
    <property type="project" value="TreeGrafter"/>
</dbReference>
<dbReference type="InterPro" id="IPR056916">
    <property type="entry name" value="NTS_TR130"/>
</dbReference>
<evidence type="ECO:0000259" key="5">
    <source>
        <dbReference type="Pfam" id="PF23036"/>
    </source>
</evidence>
<dbReference type="PANTHER" id="PTHR13251">
    <property type="entry name" value="EPILEPSY HOLOPROSENCEPHALY CANDIDATE 1/TMEM1"/>
    <property type="match status" value="1"/>
</dbReference>
<keyword evidence="2" id="KW-0813">Transport</keyword>
<evidence type="ECO:0000259" key="6">
    <source>
        <dbReference type="Pfam" id="PF23274"/>
    </source>
</evidence>
<dbReference type="EMBL" id="MCGN01000005">
    <property type="protein sequence ID" value="ORY96937.1"/>
    <property type="molecule type" value="Genomic_DNA"/>
</dbReference>
<dbReference type="Pfam" id="PF23036">
    <property type="entry name" value="TRAPPC10_1st"/>
    <property type="match status" value="1"/>
</dbReference>
<dbReference type="Pfam" id="PF23274">
    <property type="entry name" value="DUF7077"/>
    <property type="match status" value="1"/>
</dbReference>
<dbReference type="Pfam" id="PF12584">
    <property type="entry name" value="TRAPPC10"/>
    <property type="match status" value="1"/>
</dbReference>
<feature type="domain" description="DUF7077" evidence="6">
    <location>
        <begin position="673"/>
        <end position="800"/>
    </location>
</feature>
<evidence type="ECO:0000259" key="7">
    <source>
        <dbReference type="Pfam" id="PF24967"/>
    </source>
</evidence>
<evidence type="ECO:0000256" key="3">
    <source>
        <dbReference type="ARBA" id="ARBA00023034"/>
    </source>
</evidence>
<dbReference type="OrthoDB" id="10256906at2759"/>
<keyword evidence="9" id="KW-1185">Reference proteome</keyword>
<sequence length="1163" mass="132823">MSGKKVTITYCDDYDVWPFVATDLSSRLPLKNLKWHSSSQRTERHIPSLEVDLQRFNFDQGPTPLLATHSTYLNLYFVSCDDNEVYKNRVRRQIKTWVDLSAAKKNQEWLIVYVAGQDARRSNNYLGLKTTVYDKIRADFNQGKRDKCTYIRIHDPEGAQSELWAAFIEKVKESILLSFDMQVNQIQEDTRRLDMQRHMPGWNYCTFFILKEGLAQAFEIMTLYEDALIQYDELEASFFQVLKDKALAWFGHFGGDDTGDDCGNILDFKRKDYRDLINKNVISVFDFRCYLFARQSRMLIKLQRVVEACSRAQLFISSFIPSIRENKGPAAVGFVESWVFSACMNVINECETLSAQLAASDANFLVSFNAVKADLLLTARRQLDKLGVYYGHLPVSSPFSIYLDSVHEHKPDVKPSDNMTHQKLLEGIDSVEAFDKMYMALSTRAIKSYDACYRPRAALTVHGDIAALKYTRGKLEEAVRIFDSVIWRYEEQDWGSIENSLLEKCADAQKRLGRVDQYVTSLLALLKNASGLTSENASTYTQELVENVRKLDRDVRRAFSPMFSIAVVSILDDEKAVESTSVEICIDNHLPKALDFDSLSLRLVGNDPEQVWFAVESQTLQPGKNKFYLTSKISTSGNYVVEACELTIGKLVFGHNFMRDSQKKRVVRLNHNPQQLHAIVTQPDEICLGETQRFAIKIKAGKRPVSGGKVRLEPQSEGLEMVQTKTLAGQYVLGKDEKKPVEINMSENGEIELPALEADQTLEIFAGYIGSYTEFEYRVKVVVAYTSEGSEHEFISADFVHVTVPLVVTESCIFRENCVLLKVDLSCNGDQPVRILESSLQPSKAYTVENQSEVEQWNLTIFPKQVSTFVYKLLKRTDRENTQDLSPKVRFLVKYRTLKDEVESSLANMLEKKLREKNNAQHFDYVFSKVREAFLSSIDYVSYGLTDVVHLDDFDAELCESFLLNRDLRTKVELLDLIEEFFEQNEAITMQTVLENAPYRPTSMISFPLDVPSSKVVHTVELVLNVNKNFLLSETCACTLRIKQSSYWSATEADCASSQEFYYDIDIDYENWLLSGKRRLRFKIQPDETLEFPVHLVPLRTGNLLLPPIRVLSTSINTSVATVYVNSAQQVLVQAKSKSATFFVEQQQRFLQPQAYSTDVPAS</sequence>